<gene>
    <name evidence="1" type="ORF">J3U88_14615</name>
</gene>
<organism evidence="1 2">
    <name type="scientific">Acanthopleuribacter pedis</name>
    <dbReference type="NCBI Taxonomy" id="442870"/>
    <lineage>
        <taxon>Bacteria</taxon>
        <taxon>Pseudomonadati</taxon>
        <taxon>Acidobacteriota</taxon>
        <taxon>Holophagae</taxon>
        <taxon>Acanthopleuribacterales</taxon>
        <taxon>Acanthopleuribacteraceae</taxon>
        <taxon>Acanthopleuribacter</taxon>
    </lineage>
</organism>
<evidence type="ECO:0000313" key="2">
    <source>
        <dbReference type="Proteomes" id="UP000664417"/>
    </source>
</evidence>
<comment type="caution">
    <text evidence="1">The sequence shown here is derived from an EMBL/GenBank/DDBJ whole genome shotgun (WGS) entry which is preliminary data.</text>
</comment>
<name>A0A8J7QKD3_9BACT</name>
<dbReference type="AlphaFoldDB" id="A0A8J7QKD3"/>
<dbReference type="EMBL" id="JAFREP010000013">
    <property type="protein sequence ID" value="MBO1319705.1"/>
    <property type="molecule type" value="Genomic_DNA"/>
</dbReference>
<keyword evidence="2" id="KW-1185">Reference proteome</keyword>
<dbReference type="RefSeq" id="WP_207859610.1">
    <property type="nucleotide sequence ID" value="NZ_JAFREP010000013.1"/>
</dbReference>
<dbReference type="Proteomes" id="UP000664417">
    <property type="component" value="Unassembled WGS sequence"/>
</dbReference>
<sequence length="93" mass="10723">MEKRCFHPSNYKITWTTQVQTDFVVENGQVKAPESRDQCHKPHVKFECGDCGFTAYYAAHRQPHWFRAKLEAAGSRFPGEPCPHEREEQSAVA</sequence>
<protein>
    <submittedName>
        <fullName evidence="1">Uncharacterized protein</fullName>
    </submittedName>
</protein>
<proteinExistence type="predicted"/>
<reference evidence="1" key="1">
    <citation type="submission" date="2021-03" db="EMBL/GenBank/DDBJ databases">
        <authorList>
            <person name="Wang G."/>
        </authorList>
    </citation>
    <scope>NUCLEOTIDE SEQUENCE</scope>
    <source>
        <strain evidence="1">KCTC 12899</strain>
    </source>
</reference>
<evidence type="ECO:0000313" key="1">
    <source>
        <dbReference type="EMBL" id="MBO1319705.1"/>
    </source>
</evidence>
<accession>A0A8J7QKD3</accession>